<keyword evidence="1" id="KW-0732">Signal</keyword>
<keyword evidence="3" id="KW-1185">Reference proteome</keyword>
<evidence type="ECO:0000313" key="3">
    <source>
        <dbReference type="Proteomes" id="UP001597469"/>
    </source>
</evidence>
<dbReference type="RefSeq" id="WP_381528375.1">
    <property type="nucleotide sequence ID" value="NZ_JBHULN010000030.1"/>
</dbReference>
<dbReference type="Proteomes" id="UP001597469">
    <property type="component" value="Unassembled WGS sequence"/>
</dbReference>
<comment type="caution">
    <text evidence="2">The sequence shown here is derived from an EMBL/GenBank/DDBJ whole genome shotgun (WGS) entry which is preliminary data.</text>
</comment>
<dbReference type="EMBL" id="JBHULN010000030">
    <property type="protein sequence ID" value="MFD2574531.1"/>
    <property type="molecule type" value="Genomic_DNA"/>
</dbReference>
<sequence>MRRLLSYLCSLAILTSCGTRSTETTTAAAGSADSVATTTAPETTCFQQVVGRDTTTLRLTISDSIVTGELSVLPFEKDRATGPVRGTLANGQVKADWQRSGEGVTQPYEVAFTMKGDTVMWREGERIEKQGKWVLANPDKGYQYVLTRVECIPTGSRD</sequence>
<evidence type="ECO:0000313" key="2">
    <source>
        <dbReference type="EMBL" id="MFD2574531.1"/>
    </source>
</evidence>
<evidence type="ECO:0000256" key="1">
    <source>
        <dbReference type="SAM" id="SignalP"/>
    </source>
</evidence>
<feature type="signal peptide" evidence="1">
    <location>
        <begin position="1"/>
        <end position="21"/>
    </location>
</feature>
<protein>
    <submittedName>
        <fullName evidence="2">Uncharacterized protein</fullName>
    </submittedName>
</protein>
<feature type="chain" id="PRO_5047502705" evidence="1">
    <location>
        <begin position="22"/>
        <end position="158"/>
    </location>
</feature>
<dbReference type="PROSITE" id="PS51257">
    <property type="entry name" value="PROKAR_LIPOPROTEIN"/>
    <property type="match status" value="1"/>
</dbReference>
<gene>
    <name evidence="2" type="ORF">ACFSUS_28105</name>
</gene>
<reference evidence="3" key="1">
    <citation type="journal article" date="2019" name="Int. J. Syst. Evol. Microbiol.">
        <title>The Global Catalogue of Microorganisms (GCM) 10K type strain sequencing project: providing services to taxonomists for standard genome sequencing and annotation.</title>
        <authorList>
            <consortium name="The Broad Institute Genomics Platform"/>
            <consortium name="The Broad Institute Genome Sequencing Center for Infectious Disease"/>
            <person name="Wu L."/>
            <person name="Ma J."/>
        </authorList>
    </citation>
    <scope>NUCLEOTIDE SEQUENCE [LARGE SCALE GENOMIC DNA]</scope>
    <source>
        <strain evidence="3">KCTC 42805</strain>
    </source>
</reference>
<organism evidence="2 3">
    <name type="scientific">Spirosoma soli</name>
    <dbReference type="NCBI Taxonomy" id="1770529"/>
    <lineage>
        <taxon>Bacteria</taxon>
        <taxon>Pseudomonadati</taxon>
        <taxon>Bacteroidota</taxon>
        <taxon>Cytophagia</taxon>
        <taxon>Cytophagales</taxon>
        <taxon>Cytophagaceae</taxon>
        <taxon>Spirosoma</taxon>
    </lineage>
</organism>
<name>A0ABW5MDG4_9BACT</name>
<accession>A0ABW5MDG4</accession>
<proteinExistence type="predicted"/>